<dbReference type="GO" id="GO:0007411">
    <property type="term" value="P:axon guidance"/>
    <property type="evidence" value="ECO:0007669"/>
    <property type="project" value="TreeGrafter"/>
</dbReference>
<dbReference type="PANTHER" id="PTHR45943:SF1">
    <property type="entry name" value="E3 UBIQUITIN-PROTEIN LIGASE MYCBP2"/>
    <property type="match status" value="1"/>
</dbReference>
<dbReference type="GO" id="GO:0061630">
    <property type="term" value="F:ubiquitin protein ligase activity"/>
    <property type="evidence" value="ECO:0007669"/>
    <property type="project" value="TreeGrafter"/>
</dbReference>
<reference evidence="1" key="1">
    <citation type="submission" date="2016-06" db="UniProtKB">
        <authorList>
            <consortium name="WormBaseParasite"/>
        </authorList>
    </citation>
    <scope>IDENTIFICATION</scope>
</reference>
<sequence>LCRACGESSGMIFDRELRVAPPRASLSPCRLVLQRNVSDIKVSSVCCGNYHTVVLAADRSVFTFGSNCHGQLGIGHVRSSTGPHKVHHFLINHLSEHEYFS</sequence>
<organism evidence="1">
    <name type="scientific">Gongylonema pulchrum</name>
    <dbReference type="NCBI Taxonomy" id="637853"/>
    <lineage>
        <taxon>Eukaryota</taxon>
        <taxon>Metazoa</taxon>
        <taxon>Ecdysozoa</taxon>
        <taxon>Nematoda</taxon>
        <taxon>Chromadorea</taxon>
        <taxon>Rhabditida</taxon>
        <taxon>Spirurina</taxon>
        <taxon>Spiruromorpha</taxon>
        <taxon>Spiruroidea</taxon>
        <taxon>Gongylonematidae</taxon>
        <taxon>Gongylonema</taxon>
    </lineage>
</organism>
<dbReference type="AlphaFoldDB" id="A0A183D9V3"/>
<protein>
    <submittedName>
        <fullName evidence="1">E3 ubiquitin-protein ligase HERC3</fullName>
    </submittedName>
</protein>
<proteinExistence type="predicted"/>
<dbReference type="WBParaSite" id="GPUH_0000550101-mRNA-1">
    <property type="protein sequence ID" value="GPUH_0000550101-mRNA-1"/>
    <property type="gene ID" value="GPUH_0000550101"/>
</dbReference>
<dbReference type="Gene3D" id="2.130.10.30">
    <property type="entry name" value="Regulator of chromosome condensation 1/beta-lactamase-inhibitor protein II"/>
    <property type="match status" value="1"/>
</dbReference>
<dbReference type="PANTHER" id="PTHR45943">
    <property type="entry name" value="E3 UBIQUITIN-PROTEIN LIGASE MYCBP2"/>
    <property type="match status" value="1"/>
</dbReference>
<dbReference type="GO" id="GO:0005886">
    <property type="term" value="C:plasma membrane"/>
    <property type="evidence" value="ECO:0007669"/>
    <property type="project" value="TreeGrafter"/>
</dbReference>
<dbReference type="SUPFAM" id="SSF50985">
    <property type="entry name" value="RCC1/BLIP-II"/>
    <property type="match status" value="1"/>
</dbReference>
<dbReference type="InterPro" id="IPR009091">
    <property type="entry name" value="RCC1/BLIP-II"/>
</dbReference>
<name>A0A183D9V3_9BILA</name>
<dbReference type="Pfam" id="PF13540">
    <property type="entry name" value="RCC1_2"/>
    <property type="match status" value="1"/>
</dbReference>
<evidence type="ECO:0000313" key="1">
    <source>
        <dbReference type="WBParaSite" id="GPUH_0000550101-mRNA-1"/>
    </source>
</evidence>
<dbReference type="PROSITE" id="PS00626">
    <property type="entry name" value="RCC1_2"/>
    <property type="match status" value="1"/>
</dbReference>
<dbReference type="GO" id="GO:0005634">
    <property type="term" value="C:nucleus"/>
    <property type="evidence" value="ECO:0007669"/>
    <property type="project" value="TreeGrafter"/>
</dbReference>
<accession>A0A183D9V3</accession>
<dbReference type="GO" id="GO:0008582">
    <property type="term" value="P:regulation of synaptic assembly at neuromuscular junction"/>
    <property type="evidence" value="ECO:0007669"/>
    <property type="project" value="TreeGrafter"/>
</dbReference>
<dbReference type="InterPro" id="IPR000408">
    <property type="entry name" value="Reg_chr_condens"/>
</dbReference>